<keyword evidence="2" id="KW-1185">Reference proteome</keyword>
<organism evidence="2 3">
    <name type="scientific">Vicugna pacos</name>
    <name type="common">Alpaca</name>
    <name type="synonym">Lama pacos</name>
    <dbReference type="NCBI Taxonomy" id="30538"/>
    <lineage>
        <taxon>Eukaryota</taxon>
        <taxon>Metazoa</taxon>
        <taxon>Chordata</taxon>
        <taxon>Craniata</taxon>
        <taxon>Vertebrata</taxon>
        <taxon>Euteleostomi</taxon>
        <taxon>Mammalia</taxon>
        <taxon>Eutheria</taxon>
        <taxon>Laurasiatheria</taxon>
        <taxon>Artiodactyla</taxon>
        <taxon>Tylopoda</taxon>
        <taxon>Camelidae</taxon>
        <taxon>Vicugna</taxon>
    </lineage>
</organism>
<dbReference type="Proteomes" id="UP001652581">
    <property type="component" value="Chromosome 25"/>
</dbReference>
<sequence>MVWVQRVWGRDPITLGGTCVDRGFGRFRRSSLGDPGTAADLGHPRDSPPAPRPATGGARGRPALWPARALYGRRVSRLRGLGPSGARSTAAERPAALWSSWLPPTGWLLPWPGLRQPCNSYPHLSTQSCPDMPCTFGRTCWPCLGPCGRWALCSPTSWVSRVPAACSPSSCWTAAFPPPSWGCGMVWVLWYAPLLAHPWAGSYWPSTGEPSSTHHTPAPLWAFPAPLSFPISSPQAATAPAEVSVSVLSRRPGLPDCPALSPGCSCGPAGYPHSIKRPRTTVSWPRWSCWGSCWWAHWLEPWLTAWGHTSASASSLLSQPHPSCTWAWHPASWPELGGQTCQ</sequence>
<dbReference type="GeneID" id="102531551"/>
<evidence type="ECO:0000313" key="3">
    <source>
        <dbReference type="RefSeq" id="XP_072806153.1"/>
    </source>
</evidence>
<evidence type="ECO:0000256" key="1">
    <source>
        <dbReference type="SAM" id="MobiDB-lite"/>
    </source>
</evidence>
<evidence type="ECO:0000313" key="2">
    <source>
        <dbReference type="Proteomes" id="UP001652581"/>
    </source>
</evidence>
<dbReference type="RefSeq" id="XP_072806153.1">
    <property type="nucleotide sequence ID" value="XM_072950052.1"/>
</dbReference>
<proteinExistence type="predicted"/>
<name>A0ABM5CBW9_VICPA</name>
<reference evidence="3" key="1">
    <citation type="submission" date="2025-08" db="UniProtKB">
        <authorList>
            <consortium name="RefSeq"/>
        </authorList>
    </citation>
    <scope>IDENTIFICATION</scope>
</reference>
<accession>A0ABM5CBW9</accession>
<gene>
    <name evidence="3" type="primary">MFSD3</name>
</gene>
<protein>
    <submittedName>
        <fullName evidence="3">Major facilitator superfamily domain-containing protein 3 isoform X8</fullName>
    </submittedName>
</protein>
<feature type="compositionally biased region" description="Low complexity" evidence="1">
    <location>
        <begin position="53"/>
        <end position="62"/>
    </location>
</feature>
<feature type="region of interest" description="Disordered" evidence="1">
    <location>
        <begin position="31"/>
        <end position="62"/>
    </location>
</feature>